<proteinExistence type="predicted"/>
<name>A0A512NI42_9HYPH</name>
<dbReference type="InterPro" id="IPR001296">
    <property type="entry name" value="Glyco_trans_1"/>
</dbReference>
<keyword evidence="1" id="KW-0677">Repeat</keyword>
<dbReference type="PROSITE" id="PS50005">
    <property type="entry name" value="TPR"/>
    <property type="match status" value="1"/>
</dbReference>
<accession>A0A512NI42</accession>
<evidence type="ECO:0000259" key="5">
    <source>
        <dbReference type="Pfam" id="PF13439"/>
    </source>
</evidence>
<dbReference type="Pfam" id="PF13432">
    <property type="entry name" value="TPR_16"/>
    <property type="match status" value="1"/>
</dbReference>
<dbReference type="GO" id="GO:0016757">
    <property type="term" value="F:glycosyltransferase activity"/>
    <property type="evidence" value="ECO:0007669"/>
    <property type="project" value="InterPro"/>
</dbReference>
<evidence type="ECO:0000259" key="4">
    <source>
        <dbReference type="Pfam" id="PF00534"/>
    </source>
</evidence>
<dbReference type="Gene3D" id="3.40.50.2000">
    <property type="entry name" value="Glycogen Phosphorylase B"/>
    <property type="match status" value="2"/>
</dbReference>
<dbReference type="SUPFAM" id="SSF48452">
    <property type="entry name" value="TPR-like"/>
    <property type="match status" value="2"/>
</dbReference>
<keyword evidence="2 3" id="KW-0802">TPR repeat</keyword>
<evidence type="ECO:0000313" key="6">
    <source>
        <dbReference type="EMBL" id="GEP58619.1"/>
    </source>
</evidence>
<dbReference type="PANTHER" id="PTHR45586:SF1">
    <property type="entry name" value="LIPOPOLYSACCHARIDE ASSEMBLY PROTEIN B"/>
    <property type="match status" value="1"/>
</dbReference>
<dbReference type="Pfam" id="PF14559">
    <property type="entry name" value="TPR_19"/>
    <property type="match status" value="1"/>
</dbReference>
<dbReference type="PANTHER" id="PTHR45586">
    <property type="entry name" value="TPR REPEAT-CONTAINING PROTEIN PA4667"/>
    <property type="match status" value="1"/>
</dbReference>
<dbReference type="Proteomes" id="UP000321058">
    <property type="component" value="Unassembled WGS sequence"/>
</dbReference>
<dbReference type="SMART" id="SM00028">
    <property type="entry name" value="TPR"/>
    <property type="match status" value="9"/>
</dbReference>
<dbReference type="Pfam" id="PF13428">
    <property type="entry name" value="TPR_14"/>
    <property type="match status" value="1"/>
</dbReference>
<evidence type="ECO:0000256" key="2">
    <source>
        <dbReference type="ARBA" id="ARBA00022803"/>
    </source>
</evidence>
<evidence type="ECO:0000256" key="1">
    <source>
        <dbReference type="ARBA" id="ARBA00022737"/>
    </source>
</evidence>
<dbReference type="InterPro" id="IPR051012">
    <property type="entry name" value="CellSynth/LPSAsmb/PSIAsmb"/>
</dbReference>
<feature type="repeat" description="TPR" evidence="3">
    <location>
        <begin position="201"/>
        <end position="234"/>
    </location>
</feature>
<organism evidence="6 7">
    <name type="scientific">Reyranella soli</name>
    <dbReference type="NCBI Taxonomy" id="1230389"/>
    <lineage>
        <taxon>Bacteria</taxon>
        <taxon>Pseudomonadati</taxon>
        <taxon>Pseudomonadota</taxon>
        <taxon>Alphaproteobacteria</taxon>
        <taxon>Hyphomicrobiales</taxon>
        <taxon>Reyranellaceae</taxon>
        <taxon>Reyranella</taxon>
    </lineage>
</organism>
<keyword evidence="7" id="KW-1185">Reference proteome</keyword>
<dbReference type="InterPro" id="IPR019734">
    <property type="entry name" value="TPR_rpt"/>
</dbReference>
<comment type="caution">
    <text evidence="6">The sequence shown here is derived from an EMBL/GenBank/DDBJ whole genome shotgun (WGS) entry which is preliminary data.</text>
</comment>
<dbReference type="Gene3D" id="1.25.40.10">
    <property type="entry name" value="Tetratricopeptide repeat domain"/>
    <property type="match status" value="3"/>
</dbReference>
<dbReference type="Pfam" id="PF00534">
    <property type="entry name" value="Glycos_transf_1"/>
    <property type="match status" value="1"/>
</dbReference>
<gene>
    <name evidence="6" type="ORF">RSO01_57850</name>
</gene>
<evidence type="ECO:0000256" key="3">
    <source>
        <dbReference type="PROSITE-ProRule" id="PRU00339"/>
    </source>
</evidence>
<dbReference type="InterPro" id="IPR011990">
    <property type="entry name" value="TPR-like_helical_dom_sf"/>
</dbReference>
<feature type="domain" description="Glycosyl transferase family 1" evidence="4">
    <location>
        <begin position="645"/>
        <end position="794"/>
    </location>
</feature>
<dbReference type="AlphaFoldDB" id="A0A512NI42"/>
<dbReference type="EMBL" id="BKAJ01000106">
    <property type="protein sequence ID" value="GEP58619.1"/>
    <property type="molecule type" value="Genomic_DNA"/>
</dbReference>
<evidence type="ECO:0000313" key="7">
    <source>
        <dbReference type="Proteomes" id="UP000321058"/>
    </source>
</evidence>
<reference evidence="6 7" key="1">
    <citation type="submission" date="2019-07" db="EMBL/GenBank/DDBJ databases">
        <title>Whole genome shotgun sequence of Reyranella soli NBRC 108950.</title>
        <authorList>
            <person name="Hosoyama A."/>
            <person name="Uohara A."/>
            <person name="Ohji S."/>
            <person name="Ichikawa N."/>
        </authorList>
    </citation>
    <scope>NUCLEOTIDE SEQUENCE [LARGE SCALE GENOMIC DNA]</scope>
    <source>
        <strain evidence="6 7">NBRC 108950</strain>
    </source>
</reference>
<feature type="domain" description="Glycosyltransferase subfamily 4-like N-terminal" evidence="5">
    <location>
        <begin position="442"/>
        <end position="632"/>
    </location>
</feature>
<dbReference type="Pfam" id="PF13439">
    <property type="entry name" value="Glyco_transf_4"/>
    <property type="match status" value="1"/>
</dbReference>
<protein>
    <submittedName>
        <fullName evidence="6">Uncharacterized protein</fullName>
    </submittedName>
</protein>
<dbReference type="SUPFAM" id="SSF53756">
    <property type="entry name" value="UDP-Glycosyltransferase/glycogen phosphorylase"/>
    <property type="match status" value="1"/>
</dbReference>
<sequence length="835" mass="92753">MQMARIRRRQQDNGEALRFFRKVLDRESDHAEALCGYGQILAETDLAAATDHFKEWMARQPADPTPHLELAQLYQKAGERERADAILHQLLERLPKERHSLSHLAKLLSRVPGRTEQALEVWRRAAERDPSAPLPLVQRAQLLERDQRIAEAEYEYGLALKLAPMDAMALTGLARLLFKQARWNVAAKLFEALHRVSPQRSDALLGLGRCLDQLDRPEEALMAYQKVLAFDRTNANALLYSGRILRQLGRTKQAITAWQKVCAQAPQNADAWHELIFMLASAERENEALEALASAEAALPTSPQSLIHLGGAAEAAQFHLRAVNYFERAIAAEPKEASHRARLGLHYQRQGIVDAAFHHLLAARELKPADVAIAKQLVDTIHVLNLVGVDHRGLSGAPAASAEILVPERLFRLVREIADRDVIPYEPEPKRVITVTASLAAGGAERQLVNQLRGLSDLGLQLETSLFCISLARRTGRDFFLPSLAEMPIEIVTPPDSGLEARLRARHVAPHAQLIRSFPPDMAGLIAFWLAEFRHRRPAVVHAWQDATNLTAVVAALLAGVPRIVLATRSVRPDNPRRRLKRFMQEGYRAILGHPSIVLTNNSQAGAADYADWLGLDPSAIEVVHNGIDFDRLAQSVDLQRTIQFRRELGVPVDAPVVGSVYRMSEEKRPLLWVEAAAEVFRRDPRVHFIVCGEGPMRTDMLDCASRLGISDRLHLPGRIDAIASCYKAMDVVMLTSRHEGLPNVLLEAQSLGVPVVAPDVGGVRETIWQGVTGWAVTNADAQALADRALSCLQVPWMTRAHAEAPTFVRERFGLDAMLRLTLEVYGLSPPRNAL</sequence>
<dbReference type="InterPro" id="IPR028098">
    <property type="entry name" value="Glyco_trans_4-like_N"/>
</dbReference>